<accession>A0A3L6N6B6</accession>
<dbReference type="Proteomes" id="UP000270866">
    <property type="component" value="Chromosome 11"/>
</dbReference>
<proteinExistence type="predicted"/>
<dbReference type="EMBL" id="MRCU01000009">
    <property type="protein sequence ID" value="RKK12288.1"/>
    <property type="molecule type" value="Genomic_DNA"/>
</dbReference>
<evidence type="ECO:0000313" key="1">
    <source>
        <dbReference type="EMBL" id="RKK12288.1"/>
    </source>
</evidence>
<protein>
    <submittedName>
        <fullName evidence="1">Uncharacterized protein</fullName>
    </submittedName>
</protein>
<comment type="caution">
    <text evidence="1">The sequence shown here is derived from an EMBL/GenBank/DDBJ whole genome shotgun (WGS) entry which is preliminary data.</text>
</comment>
<name>A0A3L6N6B6_FUSOX</name>
<organism evidence="1">
    <name type="scientific">Fusarium oxysporum f. sp. cepae</name>
    <dbReference type="NCBI Taxonomy" id="396571"/>
    <lineage>
        <taxon>Eukaryota</taxon>
        <taxon>Fungi</taxon>
        <taxon>Dikarya</taxon>
        <taxon>Ascomycota</taxon>
        <taxon>Pezizomycotina</taxon>
        <taxon>Sordariomycetes</taxon>
        <taxon>Hypocreomycetidae</taxon>
        <taxon>Hypocreales</taxon>
        <taxon>Nectriaceae</taxon>
        <taxon>Fusarium</taxon>
        <taxon>Fusarium oxysporum species complex</taxon>
    </lineage>
</organism>
<dbReference type="AlphaFoldDB" id="A0A3L6N6B6"/>
<sequence>MDDEKSHETYPILLNMSSKELTSGGSVHLWPQVTQKLFHNPEYIYTIQELFHGDHKKLQIIEWGGSPVVDSFMVERTIHYNEVNAPRTKSNDLETRVFRKTGDSLEIDNNNTKFLTSGIWLLAS</sequence>
<gene>
    <name evidence="1" type="ORF">BFJ65_g14152</name>
</gene>
<reference evidence="1" key="1">
    <citation type="journal article" date="2018" name="Sci. Rep.">
        <title>Characterisation of pathogen-specific regions and novel effector candidates in Fusarium oxysporum f. sp. cepae.</title>
        <authorList>
            <person name="Armitage A.D."/>
            <person name="Taylor A."/>
            <person name="Sobczyk M.K."/>
            <person name="Baxter L."/>
            <person name="Greenfield B.P."/>
            <person name="Bates H.J."/>
            <person name="Wilson F."/>
            <person name="Jackson A.C."/>
            <person name="Ott S."/>
            <person name="Harrison R.J."/>
            <person name="Clarkson J.P."/>
        </authorList>
    </citation>
    <scope>NUCLEOTIDE SEQUENCE [LARGE SCALE GENOMIC DNA]</scope>
    <source>
        <strain evidence="1">FoC_Fus2</strain>
    </source>
</reference>